<dbReference type="RefSeq" id="WP_380075103.1">
    <property type="nucleotide sequence ID" value="NZ_JBHSEL010000108.1"/>
</dbReference>
<keyword evidence="2" id="KW-1185">Reference proteome</keyword>
<evidence type="ECO:0000313" key="1">
    <source>
        <dbReference type="EMBL" id="MFC4625717.1"/>
    </source>
</evidence>
<proteinExistence type="predicted"/>
<dbReference type="Proteomes" id="UP001596042">
    <property type="component" value="Unassembled WGS sequence"/>
</dbReference>
<evidence type="ECO:0000313" key="2">
    <source>
        <dbReference type="Proteomes" id="UP001596042"/>
    </source>
</evidence>
<reference evidence="2" key="1">
    <citation type="journal article" date="2019" name="Int. J. Syst. Evol. Microbiol.">
        <title>The Global Catalogue of Microorganisms (GCM) 10K type strain sequencing project: providing services to taxonomists for standard genome sequencing and annotation.</title>
        <authorList>
            <consortium name="The Broad Institute Genomics Platform"/>
            <consortium name="The Broad Institute Genome Sequencing Center for Infectious Disease"/>
            <person name="Wu L."/>
            <person name="Ma J."/>
        </authorList>
    </citation>
    <scope>NUCLEOTIDE SEQUENCE [LARGE SCALE GENOMIC DNA]</scope>
    <source>
        <strain evidence="2">CGMCC 1.15731</strain>
    </source>
</reference>
<protein>
    <submittedName>
        <fullName evidence="1">Uncharacterized protein</fullName>
    </submittedName>
</protein>
<gene>
    <name evidence="1" type="ORF">ACFO1V_10915</name>
</gene>
<name>A0ABV9H659_9HYPH</name>
<dbReference type="EMBL" id="JBHSEL010000108">
    <property type="protein sequence ID" value="MFC4625717.1"/>
    <property type="molecule type" value="Genomic_DNA"/>
</dbReference>
<organism evidence="1 2">
    <name type="scientific">Daeguia caeni</name>
    <dbReference type="NCBI Taxonomy" id="439612"/>
    <lineage>
        <taxon>Bacteria</taxon>
        <taxon>Pseudomonadati</taxon>
        <taxon>Pseudomonadota</taxon>
        <taxon>Alphaproteobacteria</taxon>
        <taxon>Hyphomicrobiales</taxon>
        <taxon>Brucellaceae</taxon>
        <taxon>Daeguia</taxon>
    </lineage>
</organism>
<sequence length="79" mass="8727">MFLSDSSTSGGKYSVGSPKYDTVPCWVSVSLDEMNSEKCGIFGLLYCFAQMSKSPTQNSIFAIRLVIRLIEEMTIQACD</sequence>
<comment type="caution">
    <text evidence="1">The sequence shown here is derived from an EMBL/GenBank/DDBJ whole genome shotgun (WGS) entry which is preliminary data.</text>
</comment>
<accession>A0ABV9H659</accession>
<feature type="non-terminal residue" evidence="1">
    <location>
        <position position="79"/>
    </location>
</feature>